<dbReference type="RefSeq" id="XP_003072380.1">
    <property type="nucleotide sequence ID" value="XM_003072334.1"/>
</dbReference>
<dbReference type="KEGG" id="ein:Eint_020190"/>
<accession>E0S5N5</accession>
<dbReference type="EMBL" id="CP001943">
    <property type="protein sequence ID" value="ADM11020.1"/>
    <property type="molecule type" value="Genomic_DNA"/>
</dbReference>
<keyword evidence="2" id="KW-1185">Reference proteome</keyword>
<evidence type="ECO:0000313" key="2">
    <source>
        <dbReference type="Proteomes" id="UP000002313"/>
    </source>
</evidence>
<dbReference type="OrthoDB" id="5588096at2759"/>
<dbReference type="HOGENOM" id="CLU_762971_0_0_1"/>
<evidence type="ECO:0008006" key="3">
    <source>
        <dbReference type="Google" id="ProtNLM"/>
    </source>
</evidence>
<dbReference type="VEuPathDB" id="MicrosporidiaDB:Eint_020190"/>
<evidence type="ECO:0000313" key="1">
    <source>
        <dbReference type="EMBL" id="ADM11020.1"/>
    </source>
</evidence>
<dbReference type="GeneID" id="9698673"/>
<dbReference type="AlphaFoldDB" id="E0S5N5"/>
<reference evidence="1 2" key="2">
    <citation type="journal article" date="2012" name="Proc. Natl. Acad. Sci. U.S.A.">
        <title>Gain and loss of multiple functionally related, horizontally transferred genes in the reduced genomes of two microsporidian parasites.</title>
        <authorList>
            <person name="Pombert J.-F."/>
            <person name="Selman M."/>
            <person name="Burki F."/>
            <person name="Bardell F.T."/>
            <person name="Farinelli L."/>
            <person name="Solter L.F."/>
            <person name="Whitman D.W."/>
            <person name="Weiss L.M."/>
            <person name="Corradi N."/>
            <person name="Keeling P.J."/>
        </authorList>
    </citation>
    <scope>NUCLEOTIDE SEQUENCE [LARGE SCALE GENOMIC DNA]</scope>
    <source>
        <strain evidence="1 2">ATCC 50506</strain>
    </source>
</reference>
<organism evidence="1 2">
    <name type="scientific">Encephalitozoon intestinalis (strain ATCC 50506)</name>
    <name type="common">Microsporidian parasite</name>
    <name type="synonym">Septata intestinalis</name>
    <dbReference type="NCBI Taxonomy" id="876142"/>
    <lineage>
        <taxon>Eukaryota</taxon>
        <taxon>Fungi</taxon>
        <taxon>Fungi incertae sedis</taxon>
        <taxon>Microsporidia</taxon>
        <taxon>Unikaryonidae</taxon>
        <taxon>Encephalitozoon</taxon>
    </lineage>
</organism>
<name>E0S5N5_ENCIT</name>
<gene>
    <name evidence="1" type="ORF">Eint_020190</name>
</gene>
<protein>
    <recommendedName>
        <fullName evidence="3">GIT Spa2 homology (SHD) domain-containing protein</fullName>
    </recommendedName>
</protein>
<sequence>MGNKKDKEMVRCELENYVAVEIKNTSPNARQVDAIQKMISLPERNFDELVSDIVNEMRRRSNALSTTPETPMQRKLSRIHEDGFKSLILDLLLVMNQRSPEKGCSSENVHGLIDNLDKLISELKEDMMNEDKMVQDIYSSRNISEKLIMFIEYTRNVFGRNEEDVKIHEYMTKEVREYFDSQATDGPDLMAGVDVFLKKCDKSKYSNHPEYKYHRDNIQKLESMELEQEVKRNLIKSEVSQIYSIFVAENTSLKSAGEKQLELKVHGLVDILSKIKYEAEERRSVDAYDYLEEVINSSKDILELIESMKLKRNTHLDLLRAKIAALEQIHNRNGNEEPLFAMFSTIEAVKKALMDISNNQNQGNA</sequence>
<reference evidence="1 2" key="1">
    <citation type="journal article" date="2010" name="Nat. Commun.">
        <title>The complete sequence of the smallest known nuclear genome from the microsporidian Encephalitozoon intestinalis.</title>
        <authorList>
            <person name="Corradi N."/>
            <person name="Pombert J.-F."/>
            <person name="Farinelli L."/>
            <person name="Didier E.S."/>
            <person name="Keeling P.J."/>
        </authorList>
    </citation>
    <scope>NUCLEOTIDE SEQUENCE [LARGE SCALE GENOMIC DNA]</scope>
    <source>
        <strain evidence="1 2">ATCC 50506</strain>
    </source>
</reference>
<dbReference type="Proteomes" id="UP000002313">
    <property type="component" value="Chromosome II"/>
</dbReference>
<proteinExistence type="predicted"/>